<dbReference type="Pfam" id="PF12974">
    <property type="entry name" value="Phosphonate-bd"/>
    <property type="match status" value="1"/>
</dbReference>
<dbReference type="PANTHER" id="PTHR35841">
    <property type="entry name" value="PHOSPHONATES-BINDING PERIPLASMIC PROTEIN"/>
    <property type="match status" value="1"/>
</dbReference>
<evidence type="ECO:0000313" key="4">
    <source>
        <dbReference type="Proteomes" id="UP000248724"/>
    </source>
</evidence>
<sequence>MNEPAAQIASDVDNPLSAAFRDTPITKTPVQNRGRLQAVATAGVAVLAAVLGACSSGGASSSSTPATLRFGIGPYQPTATDTRKAWEPFFAYVAKQVGAKYELEVTNDFGGIAVALGSKKVDLAWLGPYGYVIANHSGGAKAIATANYDGKPVYHSIVIGPPDSPVRNYPDDAKGMSMSFAEVDSTSGWLVPTYFLKTRNIDPHTWFKYSEGAAHPAQETAVAARKVDLATDYDRNRTAMIEGGEIKDGDTKVVWTSPDLPNDAIAVRSGLSPSLAKKLQEVITKITPEQAATLLPKHYDGFVVATDDTYKIIRDAATSLNKLAG</sequence>
<dbReference type="Gene3D" id="3.40.190.10">
    <property type="entry name" value="Periplasmic binding protein-like II"/>
    <property type="match status" value="2"/>
</dbReference>
<dbReference type="EMBL" id="QHBU01000192">
    <property type="protein sequence ID" value="PZR79737.1"/>
    <property type="molecule type" value="Genomic_DNA"/>
</dbReference>
<evidence type="ECO:0000313" key="3">
    <source>
        <dbReference type="EMBL" id="PZR79737.1"/>
    </source>
</evidence>
<name>A0A2W5Z6T1_9BACT</name>
<keyword evidence="2" id="KW-0732">Signal</keyword>
<comment type="caution">
    <text evidence="3">The sequence shown here is derived from an EMBL/GenBank/DDBJ whole genome shotgun (WGS) entry which is preliminary data.</text>
</comment>
<evidence type="ECO:0000256" key="1">
    <source>
        <dbReference type="ARBA" id="ARBA00007162"/>
    </source>
</evidence>
<organism evidence="3 4">
    <name type="scientific">Candidatus Aeolococcus gillhamiae</name>
    <dbReference type="NCBI Taxonomy" id="3127015"/>
    <lineage>
        <taxon>Bacteria</taxon>
        <taxon>Bacillati</taxon>
        <taxon>Candidatus Dormiibacterota</taxon>
        <taxon>Candidatus Dormibacteria</taxon>
        <taxon>Candidatus Aeolococcales</taxon>
        <taxon>Candidatus Aeolococcaceae</taxon>
        <taxon>Candidatus Aeolococcus</taxon>
    </lineage>
</organism>
<gene>
    <name evidence="3" type="ORF">DLM65_09925</name>
</gene>
<dbReference type="PANTHER" id="PTHR35841:SF1">
    <property type="entry name" value="PHOSPHONATES-BINDING PERIPLASMIC PROTEIN"/>
    <property type="match status" value="1"/>
</dbReference>
<dbReference type="NCBIfam" id="TIGR01098">
    <property type="entry name" value="3A0109s03R"/>
    <property type="match status" value="1"/>
</dbReference>
<dbReference type="CDD" id="cd01071">
    <property type="entry name" value="PBP2_PhnD_like"/>
    <property type="match status" value="1"/>
</dbReference>
<proteinExistence type="inferred from homology"/>
<dbReference type="GO" id="GO:0055085">
    <property type="term" value="P:transmembrane transport"/>
    <property type="evidence" value="ECO:0007669"/>
    <property type="project" value="InterPro"/>
</dbReference>
<dbReference type="InterPro" id="IPR005770">
    <property type="entry name" value="PhnD"/>
</dbReference>
<dbReference type="Proteomes" id="UP000248724">
    <property type="component" value="Unassembled WGS sequence"/>
</dbReference>
<accession>A0A2W5Z6T1</accession>
<dbReference type="AlphaFoldDB" id="A0A2W5Z6T1"/>
<reference evidence="3 4" key="1">
    <citation type="journal article" date="2017" name="Nature">
        <title>Atmospheric trace gases support primary production in Antarctic desert surface soil.</title>
        <authorList>
            <person name="Ji M."/>
            <person name="Greening C."/>
            <person name="Vanwonterghem I."/>
            <person name="Carere C.R."/>
            <person name="Bay S.K."/>
            <person name="Steen J.A."/>
            <person name="Montgomery K."/>
            <person name="Lines T."/>
            <person name="Beardall J."/>
            <person name="van Dorst J."/>
            <person name="Snape I."/>
            <person name="Stott M.B."/>
            <person name="Hugenholtz P."/>
            <person name="Ferrari B.C."/>
        </authorList>
    </citation>
    <scope>NUCLEOTIDE SEQUENCE [LARGE SCALE GENOMIC DNA]</scope>
    <source>
        <strain evidence="3">RRmetagenome_bin12</strain>
    </source>
</reference>
<evidence type="ECO:0000256" key="2">
    <source>
        <dbReference type="ARBA" id="ARBA00022729"/>
    </source>
</evidence>
<comment type="similarity">
    <text evidence="1">Belongs to the phosphate/phosphite/phosphonate binding protein family.</text>
</comment>
<dbReference type="SUPFAM" id="SSF53850">
    <property type="entry name" value="Periplasmic binding protein-like II"/>
    <property type="match status" value="1"/>
</dbReference>
<dbReference type="GO" id="GO:0043190">
    <property type="term" value="C:ATP-binding cassette (ABC) transporter complex"/>
    <property type="evidence" value="ECO:0007669"/>
    <property type="project" value="InterPro"/>
</dbReference>
<protein>
    <submittedName>
        <fullName evidence="3">Phosphonate ABC transporter</fullName>
    </submittedName>
</protein>